<keyword evidence="2" id="KW-1003">Cell membrane</keyword>
<gene>
    <name evidence="7" type="ORF">HD597_005099</name>
</gene>
<evidence type="ECO:0000256" key="5">
    <source>
        <dbReference type="ARBA" id="ARBA00023136"/>
    </source>
</evidence>
<sequence>MTLGVFALMTSELLPVGLLTPIGTALDLSEGTTALMVTVPGLVAAVAAPLVTVATARIDRRLVLALLGVPAGTLSGDLAGWRTAFAAVGVLGLISLACMVVVMPKLPPERTMRIADLPRVLRAHSALRVGIAMTFLVITGHFTAYTFPRPILQDDGVADGMIGMLSPVFGVAGICGNFLAGALVSTRLRQTVCGIGLLLAAAMAALAIDGHGVLSAAAVLVVWGLAHGAVPVTFQTWIRNAAPTATEAASSLYASMLALSIALGALVGGLAVDAAGPVSALWIGGAASHIALTVSV</sequence>
<dbReference type="InterPro" id="IPR050189">
    <property type="entry name" value="MFS_Efflux_Transporters"/>
</dbReference>
<feature type="transmembrane region" description="Helical" evidence="6">
    <location>
        <begin position="214"/>
        <end position="238"/>
    </location>
</feature>
<feature type="transmembrane region" description="Helical" evidence="6">
    <location>
        <begin position="35"/>
        <end position="55"/>
    </location>
</feature>
<dbReference type="Pfam" id="PF07690">
    <property type="entry name" value="MFS_1"/>
    <property type="match status" value="1"/>
</dbReference>
<evidence type="ECO:0000256" key="6">
    <source>
        <dbReference type="SAM" id="Phobius"/>
    </source>
</evidence>
<keyword evidence="4 6" id="KW-1133">Transmembrane helix</keyword>
<dbReference type="SUPFAM" id="SSF103473">
    <property type="entry name" value="MFS general substrate transporter"/>
    <property type="match status" value="1"/>
</dbReference>
<keyword evidence="8" id="KW-1185">Reference proteome</keyword>
<feature type="transmembrane region" description="Helical" evidence="6">
    <location>
        <begin position="191"/>
        <end position="208"/>
    </location>
</feature>
<comment type="caution">
    <text evidence="7">The sequence shown here is derived from an EMBL/GenBank/DDBJ whole genome shotgun (WGS) entry which is preliminary data.</text>
</comment>
<evidence type="ECO:0000256" key="4">
    <source>
        <dbReference type="ARBA" id="ARBA00022989"/>
    </source>
</evidence>
<evidence type="ECO:0000256" key="1">
    <source>
        <dbReference type="ARBA" id="ARBA00004651"/>
    </source>
</evidence>
<proteinExistence type="predicted"/>
<dbReference type="InterPro" id="IPR036259">
    <property type="entry name" value="MFS_trans_sf"/>
</dbReference>
<name>A0A9X2GF99_9ACTN</name>
<dbReference type="EMBL" id="JAMZEB010000002">
    <property type="protein sequence ID" value="MCP2358079.1"/>
    <property type="molecule type" value="Genomic_DNA"/>
</dbReference>
<keyword evidence="3 6" id="KW-0812">Transmembrane</keyword>
<dbReference type="AlphaFoldDB" id="A0A9X2GF99"/>
<accession>A0A9X2GF99</accession>
<dbReference type="GO" id="GO:0022857">
    <property type="term" value="F:transmembrane transporter activity"/>
    <property type="evidence" value="ECO:0007669"/>
    <property type="project" value="InterPro"/>
</dbReference>
<dbReference type="GO" id="GO:0005886">
    <property type="term" value="C:plasma membrane"/>
    <property type="evidence" value="ECO:0007669"/>
    <property type="project" value="UniProtKB-SubCell"/>
</dbReference>
<feature type="transmembrane region" description="Helical" evidence="6">
    <location>
        <begin position="62"/>
        <end position="79"/>
    </location>
</feature>
<organism evidence="7 8">
    <name type="scientific">Nonomuraea thailandensis</name>
    <dbReference type="NCBI Taxonomy" id="1188745"/>
    <lineage>
        <taxon>Bacteria</taxon>
        <taxon>Bacillati</taxon>
        <taxon>Actinomycetota</taxon>
        <taxon>Actinomycetes</taxon>
        <taxon>Streptosporangiales</taxon>
        <taxon>Streptosporangiaceae</taxon>
        <taxon>Nonomuraea</taxon>
    </lineage>
</organism>
<evidence type="ECO:0000313" key="7">
    <source>
        <dbReference type="EMBL" id="MCP2358079.1"/>
    </source>
</evidence>
<feature type="transmembrane region" description="Helical" evidence="6">
    <location>
        <begin position="125"/>
        <end position="144"/>
    </location>
</feature>
<protein>
    <submittedName>
        <fullName evidence="7">MFS family arabinose efflux permease</fullName>
    </submittedName>
</protein>
<feature type="transmembrane region" description="Helical" evidence="6">
    <location>
        <begin position="250"/>
        <end position="272"/>
    </location>
</feature>
<dbReference type="Proteomes" id="UP001139648">
    <property type="component" value="Unassembled WGS sequence"/>
</dbReference>
<keyword evidence="5 6" id="KW-0472">Membrane</keyword>
<dbReference type="PANTHER" id="PTHR43124">
    <property type="entry name" value="PURINE EFFLUX PUMP PBUE"/>
    <property type="match status" value="1"/>
</dbReference>
<comment type="subcellular location">
    <subcellularLocation>
        <location evidence="1">Cell membrane</location>
        <topology evidence="1">Multi-pass membrane protein</topology>
    </subcellularLocation>
</comment>
<dbReference type="InterPro" id="IPR011701">
    <property type="entry name" value="MFS"/>
</dbReference>
<dbReference type="Gene3D" id="1.20.1250.20">
    <property type="entry name" value="MFS general substrate transporter like domains"/>
    <property type="match status" value="1"/>
</dbReference>
<reference evidence="7" key="1">
    <citation type="submission" date="2022-06" db="EMBL/GenBank/DDBJ databases">
        <title>Sequencing the genomes of 1000 actinobacteria strains.</title>
        <authorList>
            <person name="Klenk H.-P."/>
        </authorList>
    </citation>
    <scope>NUCLEOTIDE SEQUENCE</scope>
    <source>
        <strain evidence="7">DSM 46694</strain>
    </source>
</reference>
<dbReference type="PANTHER" id="PTHR43124:SF3">
    <property type="entry name" value="CHLORAMPHENICOL EFFLUX PUMP RV0191"/>
    <property type="match status" value="1"/>
</dbReference>
<evidence type="ECO:0000256" key="3">
    <source>
        <dbReference type="ARBA" id="ARBA00022692"/>
    </source>
</evidence>
<dbReference type="RefSeq" id="WP_253745175.1">
    <property type="nucleotide sequence ID" value="NZ_BAABKA010000067.1"/>
</dbReference>
<evidence type="ECO:0000256" key="2">
    <source>
        <dbReference type="ARBA" id="ARBA00022475"/>
    </source>
</evidence>
<evidence type="ECO:0000313" key="8">
    <source>
        <dbReference type="Proteomes" id="UP001139648"/>
    </source>
</evidence>
<feature type="transmembrane region" description="Helical" evidence="6">
    <location>
        <begin position="164"/>
        <end position="184"/>
    </location>
</feature>
<feature type="transmembrane region" description="Helical" evidence="6">
    <location>
        <begin position="85"/>
        <end position="104"/>
    </location>
</feature>